<gene>
    <name evidence="4" type="ORF">GCM10017655_51730</name>
</gene>
<feature type="signal peptide" evidence="1">
    <location>
        <begin position="1"/>
        <end position="18"/>
    </location>
</feature>
<dbReference type="SUPFAM" id="SSF81296">
    <property type="entry name" value="E set domains"/>
    <property type="match status" value="1"/>
</dbReference>
<comment type="caution">
    <text evidence="4">The sequence shown here is derived from an EMBL/GenBank/DDBJ whole genome shotgun (WGS) entry which is preliminary data.</text>
</comment>
<evidence type="ECO:0000256" key="1">
    <source>
        <dbReference type="SAM" id="SignalP"/>
    </source>
</evidence>
<dbReference type="Pfam" id="PF08770">
    <property type="entry name" value="SoxZ"/>
    <property type="match status" value="1"/>
</dbReference>
<reference evidence="4" key="2">
    <citation type="submission" date="2023-01" db="EMBL/GenBank/DDBJ databases">
        <authorList>
            <person name="Sun Q."/>
            <person name="Evtushenko L."/>
        </authorList>
    </citation>
    <scope>NUCLEOTIDE SEQUENCE</scope>
    <source>
        <strain evidence="4">VKM B-2935</strain>
    </source>
</reference>
<evidence type="ECO:0000259" key="2">
    <source>
        <dbReference type="Pfam" id="PF08770"/>
    </source>
</evidence>
<dbReference type="EMBL" id="BSFN01000035">
    <property type="protein sequence ID" value="GLK92108.1"/>
    <property type="molecule type" value="Genomic_DNA"/>
</dbReference>
<dbReference type="InterPro" id="IPR030831">
    <property type="entry name" value="Fuse-rel_SoxYZ"/>
</dbReference>
<dbReference type="InterPro" id="IPR014756">
    <property type="entry name" value="Ig_E-set"/>
</dbReference>
<dbReference type="Proteomes" id="UP001143328">
    <property type="component" value="Unassembled WGS sequence"/>
</dbReference>
<keyword evidence="5" id="KW-1185">Reference proteome</keyword>
<reference evidence="4" key="1">
    <citation type="journal article" date="2014" name="Int. J. Syst. Evol. Microbiol.">
        <title>Complete genome sequence of Corynebacterium casei LMG S-19264T (=DSM 44701T), isolated from a smear-ripened cheese.</title>
        <authorList>
            <consortium name="US DOE Joint Genome Institute (JGI-PGF)"/>
            <person name="Walter F."/>
            <person name="Albersmeier A."/>
            <person name="Kalinowski J."/>
            <person name="Ruckert C."/>
        </authorList>
    </citation>
    <scope>NUCLEOTIDE SEQUENCE</scope>
    <source>
        <strain evidence="4">VKM B-2935</strain>
    </source>
</reference>
<dbReference type="Gene3D" id="2.60.40.10">
    <property type="entry name" value="Immunoglobulins"/>
    <property type="match status" value="1"/>
</dbReference>
<feature type="domain" description="Sulphur oxidation protein SoxZ" evidence="2">
    <location>
        <begin position="169"/>
        <end position="247"/>
    </location>
</feature>
<evidence type="ECO:0000313" key="4">
    <source>
        <dbReference type="EMBL" id="GLK92108.1"/>
    </source>
</evidence>
<proteinExistence type="predicted"/>
<dbReference type="InterPro" id="IPR032711">
    <property type="entry name" value="SoxY"/>
</dbReference>
<dbReference type="Gene3D" id="2.60.40.2470">
    <property type="entry name" value="SoxY domain"/>
    <property type="match status" value="1"/>
</dbReference>
<evidence type="ECO:0000259" key="3">
    <source>
        <dbReference type="Pfam" id="PF13501"/>
    </source>
</evidence>
<dbReference type="InterPro" id="IPR038162">
    <property type="entry name" value="SoxY_sf"/>
</dbReference>
<protein>
    <recommendedName>
        <fullName evidence="6">Quinoprotein dehydrogenase-associated SoxYZ-like carrier</fullName>
    </recommendedName>
</protein>
<dbReference type="Pfam" id="PF13501">
    <property type="entry name" value="SoxY"/>
    <property type="match status" value="1"/>
</dbReference>
<accession>A0A9W6KER0</accession>
<dbReference type="InterPro" id="IPR013783">
    <property type="entry name" value="Ig-like_fold"/>
</dbReference>
<dbReference type="NCBIfam" id="TIGR04557">
    <property type="entry name" value="fuse_rel_SoxYZ"/>
    <property type="match status" value="1"/>
</dbReference>
<feature type="domain" description="Ig-like SoxY" evidence="3">
    <location>
        <begin position="35"/>
        <end position="141"/>
    </location>
</feature>
<evidence type="ECO:0000313" key="5">
    <source>
        <dbReference type="Proteomes" id="UP001143328"/>
    </source>
</evidence>
<organism evidence="4 5">
    <name type="scientific">Pseudomonas turukhanskensis</name>
    <dbReference type="NCBI Taxonomy" id="1806536"/>
    <lineage>
        <taxon>Bacteria</taxon>
        <taxon>Pseudomonadati</taxon>
        <taxon>Pseudomonadota</taxon>
        <taxon>Gammaproteobacteria</taxon>
        <taxon>Pseudomonadales</taxon>
        <taxon>Pseudomonadaceae</taxon>
        <taxon>Pseudomonas</taxon>
    </lineage>
</organism>
<dbReference type="AlphaFoldDB" id="A0A9W6KER0"/>
<name>A0A9W6KER0_9PSED</name>
<keyword evidence="1" id="KW-0732">Signal</keyword>
<feature type="chain" id="PRO_5040944046" description="Quinoprotein dehydrogenase-associated SoxYZ-like carrier" evidence="1">
    <location>
        <begin position="19"/>
        <end position="248"/>
    </location>
</feature>
<sequence>MWWNSVLLALLLTSAAHASPGKDPMPSVMWQFYQQKMLGDKPFVFDDKVVLQAPPFAEDSRQVPIQVDARAYAGQVEKIIAWAELNPIPRIFSFEPGPQVQPLLAIRIRVEQATPIRAAVLTKDGVWHVGSAWVEAAGGGCTAPSVVRAQEGWEERLGQIHAARFIHGNDSRLRLRVDHPMDNGMVGGVPEFYLDQAQLRDEQGQVLANIELFPAVAENPVISLEVQGHDQARLWLRDNSGNEFEGEF</sequence>
<evidence type="ECO:0008006" key="6">
    <source>
        <dbReference type="Google" id="ProtNLM"/>
    </source>
</evidence>
<dbReference type="RefSeq" id="WP_271198392.1">
    <property type="nucleotide sequence ID" value="NZ_BSFN01000035.1"/>
</dbReference>
<dbReference type="InterPro" id="IPR014880">
    <property type="entry name" value="SoxZ_dom"/>
</dbReference>